<dbReference type="Gene3D" id="1.10.443.10">
    <property type="entry name" value="Intergrase catalytic core"/>
    <property type="match status" value="1"/>
</dbReference>
<dbReference type="Proteomes" id="UP000018093">
    <property type="component" value="Unassembled WGS sequence"/>
</dbReference>
<dbReference type="GO" id="GO:0015074">
    <property type="term" value="P:DNA integration"/>
    <property type="evidence" value="ECO:0007669"/>
    <property type="project" value="InterPro"/>
</dbReference>
<dbReference type="EMBL" id="CBIN010000089">
    <property type="protein sequence ID" value="CDE22506.1"/>
    <property type="molecule type" value="Genomic_DNA"/>
</dbReference>
<evidence type="ECO:0000313" key="6">
    <source>
        <dbReference type="Proteomes" id="UP000018093"/>
    </source>
</evidence>
<keyword evidence="3" id="KW-0233">DNA recombination</keyword>
<evidence type="ECO:0000313" key="5">
    <source>
        <dbReference type="EMBL" id="CDE22506.1"/>
    </source>
</evidence>
<dbReference type="GO" id="GO:0006310">
    <property type="term" value="P:DNA recombination"/>
    <property type="evidence" value="ECO:0007669"/>
    <property type="project" value="UniProtKB-KW"/>
</dbReference>
<accession>R7G6D5</accession>
<dbReference type="InterPro" id="IPR050090">
    <property type="entry name" value="Tyrosine_recombinase_XerCD"/>
</dbReference>
<dbReference type="Pfam" id="PF00589">
    <property type="entry name" value="Phage_integrase"/>
    <property type="match status" value="1"/>
</dbReference>
<sequence length="233" mass="26732">MVQSYIDDKVNNGCGNATVKQYISRLNKLSILCSNMTKSSIKLTEGVKMPKMHNDKLRNKVMLEADYKRIINTTSKSPSLIGVKLSYEFGLRVSEIPKLRITDCHASYISIVDSKGGRSREIPILTKSQREAIKEFKSYSQNHNQINLGIKADSINRWLNRRMKEIGITTYTDSKTSIHALRKAYAERIVQHIAKENKCSKEEAWRKVSTYLGHGENRKELFKIYCPNLQKSD</sequence>
<comment type="caution">
    <text evidence="5">The sequence shown here is derived from an EMBL/GenBank/DDBJ whole genome shotgun (WGS) entry which is preliminary data.</text>
</comment>
<evidence type="ECO:0000256" key="3">
    <source>
        <dbReference type="ARBA" id="ARBA00023172"/>
    </source>
</evidence>
<organism evidence="5 6">
    <name type="scientific">Amedibacillus dolichus CAG:375</name>
    <dbReference type="NCBI Taxonomy" id="1263076"/>
    <lineage>
        <taxon>Bacteria</taxon>
        <taxon>Bacillati</taxon>
        <taxon>Bacillota</taxon>
        <taxon>Erysipelotrichia</taxon>
        <taxon>Erysipelotrichales</taxon>
        <taxon>Erysipelotrichaceae</taxon>
        <taxon>Amedibacillus</taxon>
    </lineage>
</organism>
<feature type="domain" description="Tyr recombinase" evidence="4">
    <location>
        <begin position="56"/>
        <end position="233"/>
    </location>
</feature>
<comment type="similarity">
    <text evidence="1">Belongs to the 'phage' integrase family.</text>
</comment>
<protein>
    <submittedName>
        <fullName evidence="5">Phage integrase family protein</fullName>
    </submittedName>
</protein>
<dbReference type="PROSITE" id="PS51898">
    <property type="entry name" value="TYR_RECOMBINASE"/>
    <property type="match status" value="1"/>
</dbReference>
<gene>
    <name evidence="5" type="ORF">BN631_01019</name>
</gene>
<dbReference type="SUPFAM" id="SSF56349">
    <property type="entry name" value="DNA breaking-rejoining enzymes"/>
    <property type="match status" value="1"/>
</dbReference>
<dbReference type="InterPro" id="IPR013762">
    <property type="entry name" value="Integrase-like_cat_sf"/>
</dbReference>
<dbReference type="PANTHER" id="PTHR30349:SF41">
    <property type="entry name" value="INTEGRASE_RECOMBINASE PROTEIN MJ0367-RELATED"/>
    <property type="match status" value="1"/>
</dbReference>
<evidence type="ECO:0000256" key="1">
    <source>
        <dbReference type="ARBA" id="ARBA00008857"/>
    </source>
</evidence>
<dbReference type="PANTHER" id="PTHR30349">
    <property type="entry name" value="PHAGE INTEGRASE-RELATED"/>
    <property type="match status" value="1"/>
</dbReference>
<proteinExistence type="inferred from homology"/>
<evidence type="ECO:0000256" key="2">
    <source>
        <dbReference type="ARBA" id="ARBA00023125"/>
    </source>
</evidence>
<dbReference type="InterPro" id="IPR002104">
    <property type="entry name" value="Integrase_catalytic"/>
</dbReference>
<name>R7G6D5_9FIRM</name>
<dbReference type="InterPro" id="IPR011010">
    <property type="entry name" value="DNA_brk_join_enz"/>
</dbReference>
<dbReference type="AlphaFoldDB" id="R7G6D5"/>
<evidence type="ECO:0000259" key="4">
    <source>
        <dbReference type="PROSITE" id="PS51898"/>
    </source>
</evidence>
<reference evidence="5" key="1">
    <citation type="submission" date="2012-11" db="EMBL/GenBank/DDBJ databases">
        <title>Dependencies among metagenomic species, viruses, plasmids and units of genetic variation.</title>
        <authorList>
            <person name="Nielsen H.B."/>
            <person name="Almeida M."/>
            <person name="Juncker A.S."/>
            <person name="Rasmussen S."/>
            <person name="Li J."/>
            <person name="Sunagawa S."/>
            <person name="Plichta D."/>
            <person name="Gautier L."/>
            <person name="Le Chatelier E."/>
            <person name="Peletier E."/>
            <person name="Bonde I."/>
            <person name="Nielsen T."/>
            <person name="Manichanh C."/>
            <person name="Arumugam M."/>
            <person name="Batto J."/>
            <person name="Santos M.B.Q.D."/>
            <person name="Blom N."/>
            <person name="Borruel N."/>
            <person name="Burgdorf K.S."/>
            <person name="Boumezbeur F."/>
            <person name="Casellas F."/>
            <person name="Dore J."/>
            <person name="Guarner F."/>
            <person name="Hansen T."/>
            <person name="Hildebrand F."/>
            <person name="Kaas R.S."/>
            <person name="Kennedy S."/>
            <person name="Kristiansen K."/>
            <person name="Kultima J.R."/>
            <person name="Leonard P."/>
            <person name="Levenez F."/>
            <person name="Lund O."/>
            <person name="Moumen B."/>
            <person name="Le Paslier D."/>
            <person name="Pons N."/>
            <person name="Pedersen O."/>
            <person name="Prifti E."/>
            <person name="Qin J."/>
            <person name="Raes J."/>
            <person name="Tap J."/>
            <person name="Tims S."/>
            <person name="Ussery D.W."/>
            <person name="Yamada T."/>
            <person name="MetaHit consortium"/>
            <person name="Renault P."/>
            <person name="Sicheritz-Ponten T."/>
            <person name="Bork P."/>
            <person name="Wang J."/>
            <person name="Brunak S."/>
            <person name="Ehrlich S.D."/>
        </authorList>
    </citation>
    <scope>NUCLEOTIDE SEQUENCE [LARGE SCALE GENOMIC DNA]</scope>
</reference>
<keyword evidence="2" id="KW-0238">DNA-binding</keyword>
<dbReference type="GO" id="GO:0003677">
    <property type="term" value="F:DNA binding"/>
    <property type="evidence" value="ECO:0007669"/>
    <property type="project" value="UniProtKB-KW"/>
</dbReference>